<dbReference type="AlphaFoldDB" id="A0A919EE50"/>
<evidence type="ECO:0000256" key="1">
    <source>
        <dbReference type="SAM" id="MobiDB-lite"/>
    </source>
</evidence>
<accession>A0A919EE50</accession>
<organism evidence="2 3">
    <name type="scientific">Streptomyces mashuensis</name>
    <dbReference type="NCBI Taxonomy" id="33904"/>
    <lineage>
        <taxon>Bacteria</taxon>
        <taxon>Bacillati</taxon>
        <taxon>Actinomycetota</taxon>
        <taxon>Actinomycetes</taxon>
        <taxon>Kitasatosporales</taxon>
        <taxon>Streptomycetaceae</taxon>
        <taxon>Streptomyces</taxon>
    </lineage>
</organism>
<evidence type="ECO:0000313" key="2">
    <source>
        <dbReference type="EMBL" id="GHF54362.1"/>
    </source>
</evidence>
<name>A0A919EE50_9ACTN</name>
<reference evidence="2" key="1">
    <citation type="journal article" date="2014" name="Int. J. Syst. Evol. Microbiol.">
        <title>Complete genome sequence of Corynebacterium casei LMG S-19264T (=DSM 44701T), isolated from a smear-ripened cheese.</title>
        <authorList>
            <consortium name="US DOE Joint Genome Institute (JGI-PGF)"/>
            <person name="Walter F."/>
            <person name="Albersmeier A."/>
            <person name="Kalinowski J."/>
            <person name="Ruckert C."/>
        </authorList>
    </citation>
    <scope>NUCLEOTIDE SEQUENCE</scope>
    <source>
        <strain evidence="2">JCM 4059</strain>
    </source>
</reference>
<dbReference type="Proteomes" id="UP000638313">
    <property type="component" value="Unassembled WGS sequence"/>
</dbReference>
<sequence>MEPGSPDGMTGKARPGTVSAGRPRRNIERGGPEKGETMTVIVGLVHKGRVHLGGDSAGVCGLRITVRRDPKIFRNGPYAMGFTTSFRMGQLLHHAFKAPRPKGNMDAFMTTVFVDKLRTCLKNGGWARKDSEQEQAGTFLVGIHGRLFVIHDDYQVAEPADGYAAVGCGNEFALGALHATAELDLKPRRRLALALTAAEYHSAGVSAPFSYVTAAKAPADADGPHGRPLTAADIPPARRGR</sequence>
<dbReference type="InterPro" id="IPR029055">
    <property type="entry name" value="Ntn_hydrolases_N"/>
</dbReference>
<reference evidence="2" key="2">
    <citation type="submission" date="2020-09" db="EMBL/GenBank/DDBJ databases">
        <authorList>
            <person name="Sun Q."/>
            <person name="Ohkuma M."/>
        </authorList>
    </citation>
    <scope>NUCLEOTIDE SEQUENCE</scope>
    <source>
        <strain evidence="2">JCM 4059</strain>
    </source>
</reference>
<gene>
    <name evidence="2" type="ORF">GCM10010218_39520</name>
</gene>
<dbReference type="SUPFAM" id="SSF56235">
    <property type="entry name" value="N-terminal nucleophile aminohydrolases (Ntn hydrolases)"/>
    <property type="match status" value="1"/>
</dbReference>
<evidence type="ECO:0000313" key="3">
    <source>
        <dbReference type="Proteomes" id="UP000638313"/>
    </source>
</evidence>
<proteinExistence type="predicted"/>
<dbReference type="EMBL" id="BNBD01000008">
    <property type="protein sequence ID" value="GHF54362.1"/>
    <property type="molecule type" value="Genomic_DNA"/>
</dbReference>
<feature type="region of interest" description="Disordered" evidence="1">
    <location>
        <begin position="1"/>
        <end position="35"/>
    </location>
</feature>
<comment type="caution">
    <text evidence="2">The sequence shown here is derived from an EMBL/GenBank/DDBJ whole genome shotgun (WGS) entry which is preliminary data.</text>
</comment>
<protein>
    <submittedName>
        <fullName evidence="2">Uncharacterized protein</fullName>
    </submittedName>
</protein>
<dbReference type="Gene3D" id="3.60.20.10">
    <property type="entry name" value="Glutamine Phosphoribosylpyrophosphate, subunit 1, domain 1"/>
    <property type="match status" value="1"/>
</dbReference>
<feature type="region of interest" description="Disordered" evidence="1">
    <location>
        <begin position="217"/>
        <end position="241"/>
    </location>
</feature>
<feature type="compositionally biased region" description="Basic and acidic residues" evidence="1">
    <location>
        <begin position="25"/>
        <end position="35"/>
    </location>
</feature>
<keyword evidence="3" id="KW-1185">Reference proteome</keyword>